<dbReference type="RefSeq" id="WP_003386874.1">
    <property type="nucleotide sequence ID" value="NZ_APBN01000002.1"/>
</dbReference>
<gene>
    <name evidence="1" type="ORF">I532_05350</name>
</gene>
<dbReference type="Gene3D" id="3.40.50.150">
    <property type="entry name" value="Vaccinia Virus protein VP39"/>
    <property type="match status" value="1"/>
</dbReference>
<accession>M8DIZ9</accession>
<evidence type="ECO:0008006" key="3">
    <source>
        <dbReference type="Google" id="ProtNLM"/>
    </source>
</evidence>
<name>M8DIZ9_9BACL</name>
<dbReference type="SUPFAM" id="SSF53335">
    <property type="entry name" value="S-adenosyl-L-methionine-dependent methyltransferases"/>
    <property type="match status" value="1"/>
</dbReference>
<dbReference type="EMBL" id="APBN01000002">
    <property type="protein sequence ID" value="EMT53412.1"/>
    <property type="molecule type" value="Genomic_DNA"/>
</dbReference>
<organism evidence="1 2">
    <name type="scientific">Brevibacillus borstelensis AK1</name>
    <dbReference type="NCBI Taxonomy" id="1300222"/>
    <lineage>
        <taxon>Bacteria</taxon>
        <taxon>Bacillati</taxon>
        <taxon>Bacillota</taxon>
        <taxon>Bacilli</taxon>
        <taxon>Bacillales</taxon>
        <taxon>Paenibacillaceae</taxon>
        <taxon>Brevibacillus</taxon>
    </lineage>
</organism>
<sequence>MGIIGHDTLPFFIYQNKQLTYNPIHFQNFSERAVEVPIAIDFLKRIGKEKRILEVGNVLSNYAPLLSQHPEIGEIDVLDKFEKGPGIMNVDLMDFNEKYDAIVSISTVEHIGQNAYGEHSSGDREAPLKAILKIYNLLHPGGKALITVPFGKLMDMGWLIQFSSEYVALLVDKYGIPREALSMSFLKKLDADTSVTICQQVWIQCEERELENTYFQSPFPFANGIAVIELDKVAETRAVIQGRPEPLHYRPPANIPNYYYTPFYKLFPYDLNGWFVVDQPGLAFYGPFINLPRQVYRFEACIEMKGEGEFTLYIMSDSGKKVLWERRLSKSSVIRDLIYLNHEEKNVEVRLHKHDPTSCTIRIPNMFLSQL</sequence>
<evidence type="ECO:0000313" key="2">
    <source>
        <dbReference type="Proteomes" id="UP000012081"/>
    </source>
</evidence>
<comment type="caution">
    <text evidence="1">The sequence shown here is derived from an EMBL/GenBank/DDBJ whole genome shotgun (WGS) entry which is preliminary data.</text>
</comment>
<protein>
    <recommendedName>
        <fullName evidence="3">Methyltransferase type 11 domain-containing protein</fullName>
    </recommendedName>
</protein>
<proteinExistence type="predicted"/>
<dbReference type="Proteomes" id="UP000012081">
    <property type="component" value="Unassembled WGS sequence"/>
</dbReference>
<dbReference type="PATRIC" id="fig|1300222.3.peg.1095"/>
<dbReference type="OrthoDB" id="9780415at2"/>
<dbReference type="InterPro" id="IPR029063">
    <property type="entry name" value="SAM-dependent_MTases_sf"/>
</dbReference>
<dbReference type="AlphaFoldDB" id="M8DIZ9"/>
<reference evidence="1 2" key="1">
    <citation type="submission" date="2013-03" db="EMBL/GenBank/DDBJ databases">
        <title>Assembly of a new bacterial strain Brevibacillus borstelensis AK1.</title>
        <authorList>
            <person name="Rajan I."/>
            <person name="PoliReddy D."/>
            <person name="Sugumar T."/>
            <person name="Rathinam K."/>
            <person name="Alqarawi S."/>
            <person name="Khalil A.B."/>
            <person name="Sivakumar N."/>
        </authorList>
    </citation>
    <scope>NUCLEOTIDE SEQUENCE [LARGE SCALE GENOMIC DNA]</scope>
    <source>
        <strain evidence="1 2">AK1</strain>
    </source>
</reference>
<evidence type="ECO:0000313" key="1">
    <source>
        <dbReference type="EMBL" id="EMT53412.1"/>
    </source>
</evidence>
<dbReference type="STRING" id="1300222.I532_05350"/>
<keyword evidence="2" id="KW-1185">Reference proteome</keyword>